<evidence type="ECO:0000313" key="1">
    <source>
        <dbReference type="EMBL" id="SDF22143.1"/>
    </source>
</evidence>
<protein>
    <submittedName>
        <fullName evidence="1">Uncharacterized protein</fullName>
    </submittedName>
</protein>
<dbReference type="AlphaFoldDB" id="A0A1G7JB79"/>
<organism evidence="1 2">
    <name type="scientific">Phytopseudomonas seleniipraecipitans</name>
    <dbReference type="NCBI Taxonomy" id="640205"/>
    <lineage>
        <taxon>Bacteria</taxon>
        <taxon>Pseudomonadati</taxon>
        <taxon>Pseudomonadota</taxon>
        <taxon>Gammaproteobacteria</taxon>
        <taxon>Pseudomonadales</taxon>
        <taxon>Pseudomonadaceae</taxon>
        <taxon>Phytopseudomonas</taxon>
    </lineage>
</organism>
<proteinExistence type="predicted"/>
<dbReference type="STRING" id="640205.SAMN05216381_1053"/>
<name>A0A1G7JB79_9GAMM</name>
<sequence length="52" mass="5936">MIRQNVPEPMSGQHVLGLIFMTGMKKPALGRAVEEWSILQKPLISKEAMTWR</sequence>
<accession>A0A1G7JB79</accession>
<evidence type="ECO:0000313" key="2">
    <source>
        <dbReference type="Proteomes" id="UP000243378"/>
    </source>
</evidence>
<dbReference type="EMBL" id="FNBM01000002">
    <property type="protein sequence ID" value="SDF22143.1"/>
    <property type="molecule type" value="Genomic_DNA"/>
</dbReference>
<gene>
    <name evidence="1" type="ORF">SAMN05216381_1053</name>
</gene>
<dbReference type="RefSeq" id="WP_167357647.1">
    <property type="nucleotide sequence ID" value="NZ_FNBM01000002.1"/>
</dbReference>
<dbReference type="Proteomes" id="UP000243378">
    <property type="component" value="Unassembled WGS sequence"/>
</dbReference>
<reference evidence="1 2" key="1">
    <citation type="submission" date="2016-10" db="EMBL/GenBank/DDBJ databases">
        <authorList>
            <person name="de Groot N.N."/>
        </authorList>
    </citation>
    <scope>NUCLEOTIDE SEQUENCE [LARGE SCALE GENOMIC DNA]</scope>
    <source>
        <strain evidence="1 2">LMG 25475</strain>
    </source>
</reference>